<organism evidence="2 3">
    <name type="scientific">Rhodoplanes tepidamans</name>
    <name type="common">Rhodoplanes cryptolactis</name>
    <dbReference type="NCBI Taxonomy" id="200616"/>
    <lineage>
        <taxon>Bacteria</taxon>
        <taxon>Pseudomonadati</taxon>
        <taxon>Pseudomonadota</taxon>
        <taxon>Alphaproteobacteria</taxon>
        <taxon>Hyphomicrobiales</taxon>
        <taxon>Nitrobacteraceae</taxon>
        <taxon>Rhodoplanes</taxon>
    </lineage>
</organism>
<sequence>MIPAGKRYEHDKIMIYDQVRSDYINSYFNTGDMMVYDSILKLLDFADLDVLKIANPTEADIARYNAIFDYVILRASNFIHEYMRWEKAEWVLGQLKIPVYAIGVGAQAEARRKVELSDESKRIWSLIAERSRAIGVRGAFSAEVLADNGIKNVEVVGCPSLFRNRDRDLKLALKAPADNKRIAFSLRRETSHYYAADTKAFTRMQRELLLRVSDTYDTTVTIHGEPEEKAFFAKDEAAIGQATERLRKAEWFTPENEARLTDIYRSRLFLNDRVEDYDTMIRKHDFAIGYRVHGVLPALANRVPGVVVSYDTRSSELAETFSIPTYSAEAILEQPLEKVLDPGQFDPFKKNFGSNYDRFKGLLDRCAIPNRM</sequence>
<dbReference type="Proteomes" id="UP001165652">
    <property type="component" value="Unassembled WGS sequence"/>
</dbReference>
<protein>
    <submittedName>
        <fullName evidence="2">Polysaccharide pyruvyl transferase family protein</fullName>
    </submittedName>
</protein>
<evidence type="ECO:0000313" key="2">
    <source>
        <dbReference type="EMBL" id="MDC7786696.1"/>
    </source>
</evidence>
<feature type="domain" description="Polysaccharide pyruvyl transferase" evidence="1">
    <location>
        <begin position="29"/>
        <end position="311"/>
    </location>
</feature>
<gene>
    <name evidence="2" type="ORF">PQJ73_13460</name>
</gene>
<reference evidence="2" key="1">
    <citation type="journal article" date="2023" name="Microbiol Resour">
        <title>Genome Sequences of Rhodoplanes serenus and Two Thermotolerant Strains, Rhodoplanes tepidamans and 'Rhodoplanes cryptolactis,' Further Refine the Genus.</title>
        <authorList>
            <person name="Rayyan A.A."/>
            <person name="Kyndt J.A."/>
        </authorList>
    </citation>
    <scope>NUCLEOTIDE SEQUENCE</scope>
    <source>
        <strain evidence="2">DSM 9987</strain>
    </source>
</reference>
<dbReference type="EMBL" id="JAQQLI010000019">
    <property type="protein sequence ID" value="MDC7786696.1"/>
    <property type="molecule type" value="Genomic_DNA"/>
</dbReference>
<dbReference type="InterPro" id="IPR007345">
    <property type="entry name" value="Polysacch_pyruvyl_Trfase"/>
</dbReference>
<name>A0ABT5JBD9_RHOTP</name>
<reference evidence="2" key="2">
    <citation type="submission" date="2023-02" db="EMBL/GenBank/DDBJ databases">
        <authorList>
            <person name="Rayyan A."/>
            <person name="Meyer T."/>
            <person name="Kyndt J.A."/>
        </authorList>
    </citation>
    <scope>NUCLEOTIDE SEQUENCE</scope>
    <source>
        <strain evidence="2">DSM 9987</strain>
    </source>
</reference>
<dbReference type="Pfam" id="PF04230">
    <property type="entry name" value="PS_pyruv_trans"/>
    <property type="match status" value="1"/>
</dbReference>
<keyword evidence="2" id="KW-0808">Transferase</keyword>
<dbReference type="RefSeq" id="WP_272777544.1">
    <property type="nucleotide sequence ID" value="NZ_JAQQLI010000019.1"/>
</dbReference>
<proteinExistence type="predicted"/>
<evidence type="ECO:0000313" key="3">
    <source>
        <dbReference type="Proteomes" id="UP001165652"/>
    </source>
</evidence>
<comment type="caution">
    <text evidence="2">The sequence shown here is derived from an EMBL/GenBank/DDBJ whole genome shotgun (WGS) entry which is preliminary data.</text>
</comment>
<evidence type="ECO:0000259" key="1">
    <source>
        <dbReference type="Pfam" id="PF04230"/>
    </source>
</evidence>
<dbReference type="GO" id="GO:0016740">
    <property type="term" value="F:transferase activity"/>
    <property type="evidence" value="ECO:0007669"/>
    <property type="project" value="UniProtKB-KW"/>
</dbReference>
<accession>A0ABT5JBD9</accession>
<keyword evidence="3" id="KW-1185">Reference proteome</keyword>